<feature type="compositionally biased region" description="Low complexity" evidence="1">
    <location>
        <begin position="375"/>
        <end position="384"/>
    </location>
</feature>
<dbReference type="OrthoDB" id="7907296at2"/>
<accession>A0A1V4HZV0</accession>
<dbReference type="GO" id="GO:0071949">
    <property type="term" value="F:FAD binding"/>
    <property type="evidence" value="ECO:0007669"/>
    <property type="project" value="InterPro"/>
</dbReference>
<dbReference type="STRING" id="29421.B2M20_06795"/>
<evidence type="ECO:0000313" key="4">
    <source>
        <dbReference type="Proteomes" id="UP000189940"/>
    </source>
</evidence>
<comment type="caution">
    <text evidence="3">The sequence shown here is derived from an EMBL/GenBank/DDBJ whole genome shotgun (WGS) entry which is preliminary data.</text>
</comment>
<dbReference type="EMBL" id="MWPQ01000028">
    <property type="protein sequence ID" value="OPH83491.1"/>
    <property type="molecule type" value="Genomic_DNA"/>
</dbReference>
<dbReference type="Gene3D" id="3.50.50.60">
    <property type="entry name" value="FAD/NAD(P)-binding domain"/>
    <property type="match status" value="1"/>
</dbReference>
<feature type="region of interest" description="Disordered" evidence="1">
    <location>
        <begin position="375"/>
        <end position="398"/>
    </location>
</feature>
<dbReference type="Pfam" id="PF01494">
    <property type="entry name" value="FAD_binding_3"/>
    <property type="match status" value="1"/>
</dbReference>
<dbReference type="InterPro" id="IPR051205">
    <property type="entry name" value="UbiH/COQ6_monooxygenase"/>
</dbReference>
<evidence type="ECO:0000313" key="3">
    <source>
        <dbReference type="EMBL" id="OPH83491.1"/>
    </source>
</evidence>
<proteinExistence type="predicted"/>
<dbReference type="InterPro" id="IPR002938">
    <property type="entry name" value="FAD-bd"/>
</dbReference>
<evidence type="ECO:0000256" key="1">
    <source>
        <dbReference type="SAM" id="MobiDB-lite"/>
    </source>
</evidence>
<gene>
    <name evidence="3" type="ORF">B2M20_06795</name>
</gene>
<name>A0A1V4HZV0_NITVU</name>
<sequence length="398" mass="44208">MRYTDVAIVGGGLAGSTTAAMLGRAGIPAIMIDPHLTYPPDLRCEKLGGTQLPRLRRTGLEEEILRATTIDGEIWEARFGFVVAKKPSDQHGVMYDTLVNAMRAQISPNVEILNTKVVEVATSDERQRLVLADGEIISARLIVLANGLSVSLRHLLGLRRRVISECHSVTLGFNVVPVDLSAFPFPALTYWPKRSGARMAYLSLFPIGNTMRANMMVYRPIDDIWFREFRNNPEATMRAVMPRLDRMTGGFKVSGPIKIRPADLYVTENHRQAGVALVGDAFATSCPAAGTGTDKVFTDVERLCNVHIPHWLSTEGMDRAKIETFYDDPVKMECDAWSATKAWHLRSLSIDNGPTWRARRWARFIGRLALGLTRPMNRSNMRPSSSPPRPESHEGGLA</sequence>
<feature type="domain" description="FAD-binding" evidence="2">
    <location>
        <begin position="4"/>
        <end position="304"/>
    </location>
</feature>
<dbReference type="Proteomes" id="UP000189940">
    <property type="component" value="Unassembled WGS sequence"/>
</dbReference>
<organism evidence="3 4">
    <name type="scientific">Nitrobacter vulgaris</name>
    <dbReference type="NCBI Taxonomy" id="29421"/>
    <lineage>
        <taxon>Bacteria</taxon>
        <taxon>Pseudomonadati</taxon>
        <taxon>Pseudomonadota</taxon>
        <taxon>Alphaproteobacteria</taxon>
        <taxon>Hyphomicrobiales</taxon>
        <taxon>Nitrobacteraceae</taxon>
        <taxon>Nitrobacter</taxon>
    </lineage>
</organism>
<dbReference type="SUPFAM" id="SSF51905">
    <property type="entry name" value="FAD/NAD(P)-binding domain"/>
    <property type="match status" value="1"/>
</dbReference>
<evidence type="ECO:0000259" key="2">
    <source>
        <dbReference type="Pfam" id="PF01494"/>
    </source>
</evidence>
<dbReference type="PANTHER" id="PTHR43876:SF7">
    <property type="entry name" value="UBIQUINONE BIOSYNTHESIS MONOOXYGENASE COQ6, MITOCHONDRIAL"/>
    <property type="match status" value="1"/>
</dbReference>
<dbReference type="RefSeq" id="WP_079446318.1">
    <property type="nucleotide sequence ID" value="NZ_MWPQ01000028.1"/>
</dbReference>
<reference evidence="3 4" key="1">
    <citation type="submission" date="2017-02" db="EMBL/GenBank/DDBJ databases">
        <title>Genome sequence of the nitrite-oxidizing bacterium Nitrobacter vulgaris strain Ab1.</title>
        <authorList>
            <person name="Mellbye B.L."/>
            <person name="Davis E.W."/>
            <person name="Spieck E."/>
            <person name="Chang J.H."/>
            <person name="Bottomley P.J."/>
            <person name="Sayavedra-Soto L.A."/>
        </authorList>
    </citation>
    <scope>NUCLEOTIDE SEQUENCE [LARGE SCALE GENOMIC DNA]</scope>
    <source>
        <strain evidence="3 4">Ab1</strain>
    </source>
</reference>
<dbReference type="PRINTS" id="PR00420">
    <property type="entry name" value="RNGMNOXGNASE"/>
</dbReference>
<dbReference type="InterPro" id="IPR036188">
    <property type="entry name" value="FAD/NAD-bd_sf"/>
</dbReference>
<keyword evidence="4" id="KW-1185">Reference proteome</keyword>
<dbReference type="PANTHER" id="PTHR43876">
    <property type="entry name" value="UBIQUINONE BIOSYNTHESIS MONOOXYGENASE COQ6, MITOCHONDRIAL"/>
    <property type="match status" value="1"/>
</dbReference>
<protein>
    <submittedName>
        <fullName evidence="3">2-polyprenyl-6-methoxyphenol hydroxylase</fullName>
    </submittedName>
</protein>
<dbReference type="AlphaFoldDB" id="A0A1V4HZV0"/>